<evidence type="ECO:0000313" key="1">
    <source>
        <dbReference type="EMBL" id="AHF17321.1"/>
    </source>
</evidence>
<dbReference type="EMBL" id="CP007035">
    <property type="protein sequence ID" value="AHF17321.1"/>
    <property type="molecule type" value="Genomic_DNA"/>
</dbReference>
<accession>W0F7J5</accession>
<organism evidence="1 2">
    <name type="scientific">Niabella soli DSM 19437</name>
    <dbReference type="NCBI Taxonomy" id="929713"/>
    <lineage>
        <taxon>Bacteria</taxon>
        <taxon>Pseudomonadati</taxon>
        <taxon>Bacteroidota</taxon>
        <taxon>Chitinophagia</taxon>
        <taxon>Chitinophagales</taxon>
        <taxon>Chitinophagaceae</taxon>
        <taxon>Niabella</taxon>
    </lineage>
</organism>
<evidence type="ECO:0000313" key="2">
    <source>
        <dbReference type="Proteomes" id="UP000003586"/>
    </source>
</evidence>
<proteinExistence type="predicted"/>
<dbReference type="HOGENOM" id="CLU_3313453_0_0_10"/>
<dbReference type="KEGG" id="nso:NIASO_05665"/>
<dbReference type="Proteomes" id="UP000003586">
    <property type="component" value="Chromosome"/>
</dbReference>
<dbReference type="AlphaFoldDB" id="W0F7J5"/>
<sequence length="39" mass="4232">MDGGLLEDPVVYTNAVVLLKPRLNGSEKVGLKLFMSIIT</sequence>
<keyword evidence="2" id="KW-1185">Reference proteome</keyword>
<reference evidence="1 2" key="1">
    <citation type="submission" date="2013-12" db="EMBL/GenBank/DDBJ databases">
        <authorList>
            <consortium name="DOE Joint Genome Institute"/>
            <person name="Eisen J."/>
            <person name="Huntemann M."/>
            <person name="Han J."/>
            <person name="Chen A."/>
            <person name="Kyrpides N."/>
            <person name="Mavromatis K."/>
            <person name="Markowitz V."/>
            <person name="Palaniappan K."/>
            <person name="Ivanova N."/>
            <person name="Schaumberg A."/>
            <person name="Pati A."/>
            <person name="Liolios K."/>
            <person name="Nordberg H.P."/>
            <person name="Cantor M.N."/>
            <person name="Hua S.X."/>
            <person name="Woyke T."/>
        </authorList>
    </citation>
    <scope>NUCLEOTIDE SEQUENCE [LARGE SCALE GENOMIC DNA]</scope>
    <source>
        <strain evidence="2">DSM 19437</strain>
    </source>
</reference>
<gene>
    <name evidence="1" type="ORF">NIASO_05665</name>
</gene>
<protein>
    <submittedName>
        <fullName evidence="1">Uncharacterized protein</fullName>
    </submittedName>
</protein>
<name>W0F7J5_9BACT</name>